<evidence type="ECO:0000313" key="2">
    <source>
        <dbReference type="Proteomes" id="UP000076609"/>
    </source>
</evidence>
<comment type="caution">
    <text evidence="1">The sequence shown here is derived from an EMBL/GenBank/DDBJ whole genome shotgun (WGS) entry which is preliminary data.</text>
</comment>
<reference evidence="2" key="1">
    <citation type="submission" date="2016-01" db="EMBL/GenBank/DDBJ databases">
        <title>Draft genome of Chromobacterium sp. F49.</title>
        <authorList>
            <person name="Hong K.W."/>
        </authorList>
    </citation>
    <scope>NUCLEOTIDE SEQUENCE [LARGE SCALE GENOMIC DNA]</scope>
    <source>
        <strain evidence="2">CN3</strain>
    </source>
</reference>
<sequence>MAIPDSPPLAPLSPLEERAYLLGRAEVHRQLAENTAEIEIRAIHLRMARLYAEQAALIVMVVSD</sequence>
<proteinExistence type="predicted"/>
<name>A0ABR5Y7Z4_9SPHN</name>
<dbReference type="EMBL" id="LQQO01000062">
    <property type="protein sequence ID" value="KZE08673.1"/>
    <property type="molecule type" value="Genomic_DNA"/>
</dbReference>
<organism evidence="1 2">
    <name type="scientific">Sphingomonas hankookensis</name>
    <dbReference type="NCBI Taxonomy" id="563996"/>
    <lineage>
        <taxon>Bacteria</taxon>
        <taxon>Pseudomonadati</taxon>
        <taxon>Pseudomonadota</taxon>
        <taxon>Alphaproteobacteria</taxon>
        <taxon>Sphingomonadales</taxon>
        <taxon>Sphingomonadaceae</taxon>
        <taxon>Sphingomonas</taxon>
    </lineage>
</organism>
<dbReference type="Proteomes" id="UP000076609">
    <property type="component" value="Unassembled WGS sequence"/>
</dbReference>
<gene>
    <name evidence="1" type="ORF">AVT10_07725</name>
</gene>
<keyword evidence="2" id="KW-1185">Reference proteome</keyword>
<protein>
    <submittedName>
        <fullName evidence="1">Uncharacterized protein</fullName>
    </submittedName>
</protein>
<dbReference type="RefSeq" id="WP_066694046.1">
    <property type="nucleotide sequence ID" value="NZ_CP117028.1"/>
</dbReference>
<evidence type="ECO:0000313" key="1">
    <source>
        <dbReference type="EMBL" id="KZE08673.1"/>
    </source>
</evidence>
<accession>A0ABR5Y7Z4</accession>